<proteinExistence type="predicted"/>
<dbReference type="AlphaFoldDB" id="A0A0B6XX11"/>
<name>A0A0B6XX11_9EUPU</name>
<sequence length="65" mass="7190">RRNSTPPAESVVQSLKSVAPATILGSQEKIQLTAFRAHSKYVNNLAIETPFRVQSVFTSCIIQLF</sequence>
<gene>
    <name evidence="1" type="primary">ORF3028</name>
</gene>
<feature type="non-terminal residue" evidence="1">
    <location>
        <position position="1"/>
    </location>
</feature>
<reference evidence="1" key="1">
    <citation type="submission" date="2014-12" db="EMBL/GenBank/DDBJ databases">
        <title>Insight into the proteome of Arion vulgaris.</title>
        <authorList>
            <person name="Aradska J."/>
            <person name="Bulat T."/>
            <person name="Smidak R."/>
            <person name="Sarate P."/>
            <person name="Gangsoo J."/>
            <person name="Sialana F."/>
            <person name="Bilban M."/>
            <person name="Lubec G."/>
        </authorList>
    </citation>
    <scope>NUCLEOTIDE SEQUENCE</scope>
    <source>
        <tissue evidence="1">Skin</tissue>
    </source>
</reference>
<accession>A0A0B6XX11</accession>
<organism evidence="1">
    <name type="scientific">Arion vulgaris</name>
    <dbReference type="NCBI Taxonomy" id="1028688"/>
    <lineage>
        <taxon>Eukaryota</taxon>
        <taxon>Metazoa</taxon>
        <taxon>Spiralia</taxon>
        <taxon>Lophotrochozoa</taxon>
        <taxon>Mollusca</taxon>
        <taxon>Gastropoda</taxon>
        <taxon>Heterobranchia</taxon>
        <taxon>Euthyneura</taxon>
        <taxon>Panpulmonata</taxon>
        <taxon>Eupulmonata</taxon>
        <taxon>Stylommatophora</taxon>
        <taxon>Helicina</taxon>
        <taxon>Arionoidea</taxon>
        <taxon>Arionidae</taxon>
        <taxon>Arion</taxon>
    </lineage>
</organism>
<dbReference type="EMBL" id="HACG01001206">
    <property type="protein sequence ID" value="CEK48071.1"/>
    <property type="molecule type" value="Transcribed_RNA"/>
</dbReference>
<protein>
    <submittedName>
        <fullName evidence="1">Uncharacterized protein</fullName>
    </submittedName>
</protein>
<evidence type="ECO:0000313" key="1">
    <source>
        <dbReference type="EMBL" id="CEK48071.1"/>
    </source>
</evidence>